<dbReference type="EMBL" id="JBBPBN010000036">
    <property type="protein sequence ID" value="KAK9001136.1"/>
    <property type="molecule type" value="Genomic_DNA"/>
</dbReference>
<dbReference type="PROSITE" id="PS50216">
    <property type="entry name" value="DHHC"/>
    <property type="match status" value="1"/>
</dbReference>
<evidence type="ECO:0000256" key="7">
    <source>
        <dbReference type="ARBA" id="ARBA00023315"/>
    </source>
</evidence>
<evidence type="ECO:0000256" key="5">
    <source>
        <dbReference type="ARBA" id="ARBA00022989"/>
    </source>
</evidence>
<keyword evidence="6 8" id="KW-0472">Membrane</keyword>
<dbReference type="Pfam" id="PF01529">
    <property type="entry name" value="DHHC"/>
    <property type="match status" value="1"/>
</dbReference>
<comment type="caution">
    <text evidence="10">The sequence shown here is derived from an EMBL/GenBank/DDBJ whole genome shotgun (WGS) entry which is preliminary data.</text>
</comment>
<evidence type="ECO:0000256" key="1">
    <source>
        <dbReference type="ARBA" id="ARBA00004127"/>
    </source>
</evidence>
<feature type="domain" description="Palmitoyltransferase DHHC" evidence="9">
    <location>
        <begin position="160"/>
        <end position="205"/>
    </location>
</feature>
<evidence type="ECO:0000256" key="3">
    <source>
        <dbReference type="ARBA" id="ARBA00022679"/>
    </source>
</evidence>
<organism evidence="10 11">
    <name type="scientific">Hibiscus sabdariffa</name>
    <name type="common">roselle</name>
    <dbReference type="NCBI Taxonomy" id="183260"/>
    <lineage>
        <taxon>Eukaryota</taxon>
        <taxon>Viridiplantae</taxon>
        <taxon>Streptophyta</taxon>
        <taxon>Embryophyta</taxon>
        <taxon>Tracheophyta</taxon>
        <taxon>Spermatophyta</taxon>
        <taxon>Magnoliopsida</taxon>
        <taxon>eudicotyledons</taxon>
        <taxon>Gunneridae</taxon>
        <taxon>Pentapetalae</taxon>
        <taxon>rosids</taxon>
        <taxon>malvids</taxon>
        <taxon>Malvales</taxon>
        <taxon>Malvaceae</taxon>
        <taxon>Malvoideae</taxon>
        <taxon>Hibiscus</taxon>
    </lineage>
</organism>
<evidence type="ECO:0000256" key="4">
    <source>
        <dbReference type="ARBA" id="ARBA00022692"/>
    </source>
</evidence>
<dbReference type="EC" id="2.3.1.225" evidence="8"/>
<dbReference type="InterPro" id="IPR039859">
    <property type="entry name" value="PFA4/ZDH16/20/ERF2-like"/>
</dbReference>
<comment type="catalytic activity">
    <reaction evidence="8">
        <text>L-cysteinyl-[protein] + hexadecanoyl-CoA = S-hexadecanoyl-L-cysteinyl-[protein] + CoA</text>
        <dbReference type="Rhea" id="RHEA:36683"/>
        <dbReference type="Rhea" id="RHEA-COMP:10131"/>
        <dbReference type="Rhea" id="RHEA-COMP:11032"/>
        <dbReference type="ChEBI" id="CHEBI:29950"/>
        <dbReference type="ChEBI" id="CHEBI:57287"/>
        <dbReference type="ChEBI" id="CHEBI:57379"/>
        <dbReference type="ChEBI" id="CHEBI:74151"/>
        <dbReference type="EC" id="2.3.1.225"/>
    </reaction>
</comment>
<protein>
    <recommendedName>
        <fullName evidence="8">S-acyltransferase</fullName>
        <ecNumber evidence="8">2.3.1.225</ecNumber>
    </recommendedName>
    <alternativeName>
        <fullName evidence="8">Palmitoyltransferase</fullName>
    </alternativeName>
</protein>
<evidence type="ECO:0000313" key="10">
    <source>
        <dbReference type="EMBL" id="KAK9001136.1"/>
    </source>
</evidence>
<dbReference type="Proteomes" id="UP001396334">
    <property type="component" value="Unassembled WGS sequence"/>
</dbReference>
<keyword evidence="3 8" id="KW-0808">Transferase</keyword>
<proteinExistence type="inferred from homology"/>
<comment type="subcellular location">
    <subcellularLocation>
        <location evidence="1">Endomembrane system</location>
        <topology evidence="1">Multi-pass membrane protein</topology>
    </subcellularLocation>
</comment>
<evidence type="ECO:0000256" key="6">
    <source>
        <dbReference type="ARBA" id="ARBA00023136"/>
    </source>
</evidence>
<sequence>MYRTPLPSQLSDSDRPVIEQDATTVRAYQVWKGSNKFYLGGRVVFGPDVRSIFLTISLIVIPVILFCAFVSRRIVRAYDNNLGHRIVSILILFTIYDLILLLLTSGRDPGIIPRNTHPPEPEEDVSAMSTDWLGSQSSSGVPNLPPTKDVVVNGMFVKVKYCQTCMLYRPPRCSHCSICNNCVDRFDHHCPWVGQCIGKTTYENFRYRYDSKRNPYNRGCILNIFETLFSKIPKSRSNFREKVKVDSFSLFGSSMSLARPMEHQIDGVGGLERCGTQPRHTIHSYSDWDISPDISVLSADFAMEHYFKDRDKVCKKGC</sequence>
<comment type="similarity">
    <text evidence="2 8">Belongs to the DHHC palmitoyltransferase family.</text>
</comment>
<evidence type="ECO:0000259" key="9">
    <source>
        <dbReference type="Pfam" id="PF01529"/>
    </source>
</evidence>
<evidence type="ECO:0000313" key="11">
    <source>
        <dbReference type="Proteomes" id="UP001396334"/>
    </source>
</evidence>
<evidence type="ECO:0000256" key="2">
    <source>
        <dbReference type="ARBA" id="ARBA00008574"/>
    </source>
</evidence>
<dbReference type="PANTHER" id="PTHR22883:SF324">
    <property type="entry name" value="S-ACYLTRANSFERASE"/>
    <property type="match status" value="1"/>
</dbReference>
<name>A0ABR2QKD6_9ROSI</name>
<reference evidence="10 11" key="1">
    <citation type="journal article" date="2024" name="G3 (Bethesda)">
        <title>Genome assembly of Hibiscus sabdariffa L. provides insights into metabolisms of medicinal natural products.</title>
        <authorList>
            <person name="Kim T."/>
        </authorList>
    </citation>
    <scope>NUCLEOTIDE SEQUENCE [LARGE SCALE GENOMIC DNA]</scope>
    <source>
        <strain evidence="10">TK-2024</strain>
        <tissue evidence="10">Old leaves</tissue>
    </source>
</reference>
<feature type="transmembrane region" description="Helical" evidence="8">
    <location>
        <begin position="82"/>
        <end position="103"/>
    </location>
</feature>
<keyword evidence="11" id="KW-1185">Reference proteome</keyword>
<keyword evidence="4 8" id="KW-0812">Transmembrane</keyword>
<feature type="transmembrane region" description="Helical" evidence="8">
    <location>
        <begin position="52"/>
        <end position="70"/>
    </location>
</feature>
<gene>
    <name evidence="10" type="ORF">V6N11_082927</name>
</gene>
<keyword evidence="7 8" id="KW-0012">Acyltransferase</keyword>
<evidence type="ECO:0000256" key="8">
    <source>
        <dbReference type="RuleBase" id="RU079119"/>
    </source>
</evidence>
<dbReference type="PANTHER" id="PTHR22883">
    <property type="entry name" value="ZINC FINGER DHHC DOMAIN CONTAINING PROTEIN"/>
    <property type="match status" value="1"/>
</dbReference>
<comment type="domain">
    <text evidence="8">The DHHC domain is required for palmitoyltransferase activity.</text>
</comment>
<dbReference type="InterPro" id="IPR001594">
    <property type="entry name" value="Palmitoyltrfase_DHHC"/>
</dbReference>
<keyword evidence="5 8" id="KW-1133">Transmembrane helix</keyword>
<accession>A0ABR2QKD6</accession>